<feature type="region of interest" description="Disordered" evidence="1">
    <location>
        <begin position="41"/>
        <end position="86"/>
    </location>
</feature>
<dbReference type="EMBL" id="VIBQ01000016">
    <property type="protein sequence ID" value="KAB8356531.1"/>
    <property type="molecule type" value="Genomic_DNA"/>
</dbReference>
<keyword evidence="3" id="KW-1185">Reference proteome</keyword>
<proteinExistence type="predicted"/>
<name>A0A5N6KXI2_9ROSI</name>
<dbReference type="Proteomes" id="UP000327013">
    <property type="component" value="Unassembled WGS sequence"/>
</dbReference>
<feature type="region of interest" description="Disordered" evidence="1">
    <location>
        <begin position="128"/>
        <end position="152"/>
    </location>
</feature>
<gene>
    <name evidence="2" type="ORF">FH972_024115</name>
</gene>
<organism evidence="2 3">
    <name type="scientific">Carpinus fangiana</name>
    <dbReference type="NCBI Taxonomy" id="176857"/>
    <lineage>
        <taxon>Eukaryota</taxon>
        <taxon>Viridiplantae</taxon>
        <taxon>Streptophyta</taxon>
        <taxon>Embryophyta</taxon>
        <taxon>Tracheophyta</taxon>
        <taxon>Spermatophyta</taxon>
        <taxon>Magnoliopsida</taxon>
        <taxon>eudicotyledons</taxon>
        <taxon>Gunneridae</taxon>
        <taxon>Pentapetalae</taxon>
        <taxon>rosids</taxon>
        <taxon>fabids</taxon>
        <taxon>Fagales</taxon>
        <taxon>Betulaceae</taxon>
        <taxon>Carpinus</taxon>
    </lineage>
</organism>
<reference evidence="2 3" key="1">
    <citation type="submission" date="2019-06" db="EMBL/GenBank/DDBJ databases">
        <title>A chromosomal-level reference genome of Carpinus fangiana (Coryloideae, Betulaceae).</title>
        <authorList>
            <person name="Yang X."/>
            <person name="Wang Z."/>
            <person name="Zhang L."/>
            <person name="Hao G."/>
            <person name="Liu J."/>
            <person name="Yang Y."/>
        </authorList>
    </citation>
    <scope>NUCLEOTIDE SEQUENCE [LARGE SCALE GENOMIC DNA]</scope>
    <source>
        <strain evidence="2">Cfa_2016G</strain>
        <tissue evidence="2">Leaf</tissue>
    </source>
</reference>
<evidence type="ECO:0000313" key="3">
    <source>
        <dbReference type="Proteomes" id="UP000327013"/>
    </source>
</evidence>
<feature type="compositionally biased region" description="Basic and acidic residues" evidence="1">
    <location>
        <begin position="141"/>
        <end position="152"/>
    </location>
</feature>
<comment type="caution">
    <text evidence="2">The sequence shown here is derived from an EMBL/GenBank/DDBJ whole genome shotgun (WGS) entry which is preliminary data.</text>
</comment>
<evidence type="ECO:0000313" key="2">
    <source>
        <dbReference type="EMBL" id="KAB8356531.1"/>
    </source>
</evidence>
<evidence type="ECO:0000256" key="1">
    <source>
        <dbReference type="SAM" id="MobiDB-lite"/>
    </source>
</evidence>
<protein>
    <submittedName>
        <fullName evidence="2">Uncharacterized protein</fullName>
    </submittedName>
</protein>
<accession>A0A5N6KXI2</accession>
<sequence>MVSEGCGRGRHAGVIAQAQLGALVGRTPAKDAKVVVLVGGERDGLDDGGGEGGEQDEHKGDKVQDSQGRGGAQHGGRGACFAAGSEGVRRGMRSGGEVSGSARWQRQVCSCRDHLRRAAWRDIVGVQRSKLGKGRPANPRGELERVKGVAAD</sequence>
<dbReference type="AlphaFoldDB" id="A0A5N6KXI2"/>
<dbReference type="OrthoDB" id="2354757at2759"/>
<feature type="compositionally biased region" description="Gly residues" evidence="1">
    <location>
        <begin position="68"/>
        <end position="78"/>
    </location>
</feature>
<feature type="compositionally biased region" description="Basic and acidic residues" evidence="1">
    <location>
        <begin position="55"/>
        <end position="64"/>
    </location>
</feature>